<name>A0A8S9HYJ3_BRACR</name>
<dbReference type="AlphaFoldDB" id="A0A8S9HYJ3"/>
<dbReference type="Proteomes" id="UP000712281">
    <property type="component" value="Unassembled WGS sequence"/>
</dbReference>
<dbReference type="EMBL" id="QGKW02000717">
    <property type="protein sequence ID" value="KAF2597474.1"/>
    <property type="molecule type" value="Genomic_DNA"/>
</dbReference>
<gene>
    <name evidence="2" type="ORF">F2Q68_00009429</name>
    <name evidence="1" type="ORF">F2Q70_00016464</name>
</gene>
<organism evidence="1">
    <name type="scientific">Brassica cretica</name>
    <name type="common">Mustard</name>
    <dbReference type="NCBI Taxonomy" id="69181"/>
    <lineage>
        <taxon>Eukaryota</taxon>
        <taxon>Viridiplantae</taxon>
        <taxon>Streptophyta</taxon>
        <taxon>Embryophyta</taxon>
        <taxon>Tracheophyta</taxon>
        <taxon>Spermatophyta</taxon>
        <taxon>Magnoliopsida</taxon>
        <taxon>eudicotyledons</taxon>
        <taxon>Gunneridae</taxon>
        <taxon>Pentapetalae</taxon>
        <taxon>rosids</taxon>
        <taxon>malvids</taxon>
        <taxon>Brassicales</taxon>
        <taxon>Brassicaceae</taxon>
        <taxon>Brassiceae</taxon>
        <taxon>Brassica</taxon>
    </lineage>
</organism>
<reference evidence="1" key="1">
    <citation type="submission" date="2019-12" db="EMBL/GenBank/DDBJ databases">
        <title>Genome sequencing and annotation of Brassica cretica.</title>
        <authorList>
            <person name="Studholme D.J."/>
            <person name="Sarris P.F."/>
        </authorList>
    </citation>
    <scope>NUCLEOTIDE SEQUENCE</scope>
    <source>
        <strain evidence="2">PFS-001/15</strain>
        <strain evidence="1">PFS-102/07</strain>
        <tissue evidence="1">Leaf</tissue>
    </source>
</reference>
<dbReference type="EMBL" id="QGKY02001250">
    <property type="protein sequence ID" value="KAF2561236.1"/>
    <property type="molecule type" value="Genomic_DNA"/>
</dbReference>
<sequence length="200" mass="22039">MMMLSVVLLQKEPANELNVPALPIDTMLEMTHPLICHPPSWLTTNNIYAPQMMYPEVIGKLVLSVLLNQDSCFLLQMRPPRSASSAPAFGNSTFGGKESLEIIMMMLSVVLLQKEPANELNVPALPIDTMLEMTHPLICHPPSWLTTNNIYAPQMMYPEVIGKLVLSVLLNQDSCFLLQMRPPRSASSAPAFGNSTFGGT</sequence>
<protein>
    <submittedName>
        <fullName evidence="1">Uncharacterized protein</fullName>
    </submittedName>
</protein>
<evidence type="ECO:0000313" key="1">
    <source>
        <dbReference type="EMBL" id="KAF2561236.1"/>
    </source>
</evidence>
<evidence type="ECO:0000313" key="2">
    <source>
        <dbReference type="EMBL" id="KAF2597474.1"/>
    </source>
</evidence>
<proteinExistence type="predicted"/>
<comment type="caution">
    <text evidence="1">The sequence shown here is derived from an EMBL/GenBank/DDBJ whole genome shotgun (WGS) entry which is preliminary data.</text>
</comment>
<accession>A0A8S9HYJ3</accession>